<feature type="domain" description="Acyl-CoA thioesterase-like N-terminal HotDog" evidence="1">
    <location>
        <begin position="49"/>
        <end position="133"/>
    </location>
</feature>
<proteinExistence type="predicted"/>
<comment type="caution">
    <text evidence="2">The sequence shown here is derived from an EMBL/GenBank/DDBJ whole genome shotgun (WGS) entry which is preliminary data.</text>
</comment>
<protein>
    <submittedName>
        <fullName evidence="2">PaaI family thioesterase</fullName>
        <ecNumber evidence="2">3.1.2.-</ecNumber>
    </submittedName>
</protein>
<evidence type="ECO:0000259" key="1">
    <source>
        <dbReference type="Pfam" id="PF13622"/>
    </source>
</evidence>
<evidence type="ECO:0000313" key="3">
    <source>
        <dbReference type="Proteomes" id="UP001589692"/>
    </source>
</evidence>
<dbReference type="GO" id="GO:0016787">
    <property type="term" value="F:hydrolase activity"/>
    <property type="evidence" value="ECO:0007669"/>
    <property type="project" value="UniProtKB-KW"/>
</dbReference>
<sequence>MMQAPDFSQLCFRPFREDDTLLASLGKVCIAENGTGLVLRLECGANAVNPGGFVHGGATAALFDVALYETARAAFEAEAVTSALDVKFLAAGGPQLPLHVVTQNLKAGRTMATCIGSAFQNGKMIACATGQFVRGAADMRGASISNAP</sequence>
<dbReference type="CDD" id="cd03443">
    <property type="entry name" value="PaaI_thioesterase"/>
    <property type="match status" value="1"/>
</dbReference>
<dbReference type="EMBL" id="JBHMAA010000018">
    <property type="protein sequence ID" value="MFB9950539.1"/>
    <property type="molecule type" value="Genomic_DNA"/>
</dbReference>
<name>A0ABV6AIU6_9HYPH</name>
<evidence type="ECO:0000313" key="2">
    <source>
        <dbReference type="EMBL" id="MFB9950539.1"/>
    </source>
</evidence>
<keyword evidence="3" id="KW-1185">Reference proteome</keyword>
<dbReference type="EC" id="3.1.2.-" evidence="2"/>
<dbReference type="RefSeq" id="WP_377263075.1">
    <property type="nucleotide sequence ID" value="NZ_JBHMAA010000018.1"/>
</dbReference>
<accession>A0ABV6AIU6</accession>
<dbReference type="InterPro" id="IPR029069">
    <property type="entry name" value="HotDog_dom_sf"/>
</dbReference>
<reference evidence="2 3" key="1">
    <citation type="submission" date="2024-09" db="EMBL/GenBank/DDBJ databases">
        <authorList>
            <person name="Sun Q."/>
            <person name="Mori K."/>
        </authorList>
    </citation>
    <scope>NUCLEOTIDE SEQUENCE [LARGE SCALE GENOMIC DNA]</scope>
    <source>
        <strain evidence="2 3">TBRC 4938</strain>
    </source>
</reference>
<dbReference type="SUPFAM" id="SSF54637">
    <property type="entry name" value="Thioesterase/thiol ester dehydrase-isomerase"/>
    <property type="match status" value="1"/>
</dbReference>
<gene>
    <name evidence="2" type="ORF">ACFFP0_16915</name>
</gene>
<dbReference type="Pfam" id="PF13622">
    <property type="entry name" value="4HBT_3"/>
    <property type="match status" value="1"/>
</dbReference>
<organism evidence="2 3">
    <name type="scientific">Rhizobium puerariae</name>
    <dbReference type="NCBI Taxonomy" id="1585791"/>
    <lineage>
        <taxon>Bacteria</taxon>
        <taxon>Pseudomonadati</taxon>
        <taxon>Pseudomonadota</taxon>
        <taxon>Alphaproteobacteria</taxon>
        <taxon>Hyphomicrobiales</taxon>
        <taxon>Rhizobiaceae</taxon>
        <taxon>Rhizobium/Agrobacterium group</taxon>
        <taxon>Rhizobium</taxon>
    </lineage>
</organism>
<keyword evidence="2" id="KW-0378">Hydrolase</keyword>
<dbReference type="Gene3D" id="3.10.129.10">
    <property type="entry name" value="Hotdog Thioesterase"/>
    <property type="match status" value="1"/>
</dbReference>
<dbReference type="InterPro" id="IPR049449">
    <property type="entry name" value="TesB_ACOT8-like_N"/>
</dbReference>
<dbReference type="Proteomes" id="UP001589692">
    <property type="component" value="Unassembled WGS sequence"/>
</dbReference>